<proteinExistence type="predicted"/>
<dbReference type="SUPFAM" id="SSF56112">
    <property type="entry name" value="Protein kinase-like (PK-like)"/>
    <property type="match status" value="1"/>
</dbReference>
<evidence type="ECO:0000259" key="3">
    <source>
        <dbReference type="PROSITE" id="PS50011"/>
    </source>
</evidence>
<feature type="binding site" evidence="1">
    <location>
        <position position="104"/>
    </location>
    <ligand>
        <name>ATP</name>
        <dbReference type="ChEBI" id="CHEBI:30616"/>
    </ligand>
</feature>
<dbReference type="OrthoDB" id="4062651at2759"/>
<dbReference type="EMBL" id="CP097506">
    <property type="protein sequence ID" value="URD97460.1"/>
    <property type="molecule type" value="Genomic_DNA"/>
</dbReference>
<feature type="domain" description="Protein kinase" evidence="3">
    <location>
        <begin position="1"/>
        <end position="257"/>
    </location>
</feature>
<feature type="region of interest" description="Disordered" evidence="2">
    <location>
        <begin position="1"/>
        <end position="31"/>
    </location>
</feature>
<dbReference type="InterPro" id="IPR000719">
    <property type="entry name" value="Prot_kinase_dom"/>
</dbReference>
<dbReference type="Gene3D" id="1.10.510.10">
    <property type="entry name" value="Transferase(Phosphotransferase) domain 1"/>
    <property type="match status" value="1"/>
</dbReference>
<dbReference type="GO" id="GO:0004672">
    <property type="term" value="F:protein kinase activity"/>
    <property type="evidence" value="ECO:0007669"/>
    <property type="project" value="InterPro"/>
</dbReference>
<dbReference type="PANTHER" id="PTHR45621">
    <property type="entry name" value="OS01G0588500 PROTEIN-RELATED"/>
    <property type="match status" value="1"/>
</dbReference>
<dbReference type="PROSITE" id="PS00107">
    <property type="entry name" value="PROTEIN_KINASE_ATP"/>
    <property type="match status" value="1"/>
</dbReference>
<dbReference type="InterPro" id="IPR011009">
    <property type="entry name" value="Kinase-like_dom_sf"/>
</dbReference>
<keyword evidence="5" id="KW-1185">Reference proteome</keyword>
<organism evidence="4 5">
    <name type="scientific">Musa troglodytarum</name>
    <name type="common">fe'i banana</name>
    <dbReference type="NCBI Taxonomy" id="320322"/>
    <lineage>
        <taxon>Eukaryota</taxon>
        <taxon>Viridiplantae</taxon>
        <taxon>Streptophyta</taxon>
        <taxon>Embryophyta</taxon>
        <taxon>Tracheophyta</taxon>
        <taxon>Spermatophyta</taxon>
        <taxon>Magnoliopsida</taxon>
        <taxon>Liliopsida</taxon>
        <taxon>Zingiberales</taxon>
        <taxon>Musaceae</taxon>
        <taxon>Musa</taxon>
    </lineage>
</organism>
<keyword evidence="1" id="KW-0067">ATP-binding</keyword>
<dbReference type="InterPro" id="IPR050823">
    <property type="entry name" value="Plant_Ser_Thr_Prot_Kinase"/>
</dbReference>
<dbReference type="InterPro" id="IPR017441">
    <property type="entry name" value="Protein_kinase_ATP_BS"/>
</dbReference>
<name>A0A9E7FKK4_9LILI</name>
<dbReference type="Pfam" id="PF00069">
    <property type="entry name" value="Pkinase"/>
    <property type="match status" value="1"/>
</dbReference>
<feature type="region of interest" description="Disordered" evidence="2">
    <location>
        <begin position="271"/>
        <end position="334"/>
    </location>
</feature>
<dbReference type="Proteomes" id="UP001055439">
    <property type="component" value="Chromosome 4"/>
</dbReference>
<protein>
    <submittedName>
        <fullName evidence="4">STYKc</fullName>
    </submittedName>
</protein>
<accession>A0A9E7FKK4</accession>
<gene>
    <name evidence="4" type="ORF">MUK42_30595</name>
</gene>
<feature type="compositionally biased region" description="Low complexity" evidence="2">
    <location>
        <begin position="272"/>
        <end position="282"/>
    </location>
</feature>
<evidence type="ECO:0000256" key="2">
    <source>
        <dbReference type="SAM" id="MobiDB-lite"/>
    </source>
</evidence>
<dbReference type="GO" id="GO:0005524">
    <property type="term" value="F:ATP binding"/>
    <property type="evidence" value="ECO:0007669"/>
    <property type="project" value="UniProtKB-UniRule"/>
</dbReference>
<reference evidence="4" key="1">
    <citation type="submission" date="2022-05" db="EMBL/GenBank/DDBJ databases">
        <title>The Musa troglodytarum L. genome provides insights into the mechanism of non-climacteric behaviour and enrichment of carotenoids.</title>
        <authorList>
            <person name="Wang J."/>
        </authorList>
    </citation>
    <scope>NUCLEOTIDE SEQUENCE</scope>
    <source>
        <tissue evidence="4">Leaf</tissue>
    </source>
</reference>
<evidence type="ECO:0000256" key="1">
    <source>
        <dbReference type="PROSITE-ProRule" id="PRU10141"/>
    </source>
</evidence>
<evidence type="ECO:0000313" key="4">
    <source>
        <dbReference type="EMBL" id="URD97460.1"/>
    </source>
</evidence>
<dbReference type="Gene3D" id="3.30.200.20">
    <property type="entry name" value="Phosphorylase Kinase, domain 1"/>
    <property type="match status" value="1"/>
</dbReference>
<evidence type="ECO:0000313" key="5">
    <source>
        <dbReference type="Proteomes" id="UP001055439"/>
    </source>
</evidence>
<dbReference type="AlphaFoldDB" id="A0A9E7FKK4"/>
<sequence length="334" mass="36182">MGSCLSQDEQSNAAGLPQQADQQKDPCQPNSVSLLPLPKDVEDLRLTVGYGNVNIFTYSELSAATKNFRADQVLGEGGFGIVYKGIIDENVKPGFESAQVAVKKLNPEGVQGDKEWLDYNPKLSDFGLAKEGPTGDETHVSTRVVGTRGYAAPEYIMTGHLTARSDVYGFGVVLLEILTGKKTVDKSRPAREQNLVDWARPLLPHSRKLPKIMDPRIEGQYSSTVATEVAGLALRCLCQNPKGRPTMNQVVDILESVQDPHGSREEVLLLFEAPKASSSDSSSAKKGEESRRRSKQGKGRSKSEDPADFNVSSCSPDADGQSHQRLESAGPPVD</sequence>
<dbReference type="PROSITE" id="PS50011">
    <property type="entry name" value="PROTEIN_KINASE_DOM"/>
    <property type="match status" value="1"/>
</dbReference>
<keyword evidence="1" id="KW-0547">Nucleotide-binding</keyword>
<feature type="compositionally biased region" description="Polar residues" evidence="2">
    <location>
        <begin position="1"/>
        <end position="13"/>
    </location>
</feature>